<dbReference type="Gramene" id="KGN59213">
    <property type="protein sequence ID" value="KGN59213"/>
    <property type="gene ID" value="Csa_3G782120"/>
</dbReference>
<keyword evidence="3" id="KW-0813">Transport</keyword>
<comment type="similarity">
    <text evidence="2">Belongs to the aromatic acid exporter (TC 2.A.85) family.</text>
</comment>
<dbReference type="InterPro" id="IPR020966">
    <property type="entry name" value="ALMT"/>
</dbReference>
<evidence type="ECO:0000256" key="7">
    <source>
        <dbReference type="ARBA" id="ARBA00023136"/>
    </source>
</evidence>
<organism evidence="10 11">
    <name type="scientific">Cucumis sativus</name>
    <name type="common">Cucumber</name>
    <dbReference type="NCBI Taxonomy" id="3659"/>
    <lineage>
        <taxon>Eukaryota</taxon>
        <taxon>Viridiplantae</taxon>
        <taxon>Streptophyta</taxon>
        <taxon>Embryophyta</taxon>
        <taxon>Tracheophyta</taxon>
        <taxon>Spermatophyta</taxon>
        <taxon>Magnoliopsida</taxon>
        <taxon>eudicotyledons</taxon>
        <taxon>Gunneridae</taxon>
        <taxon>Pentapetalae</taxon>
        <taxon>rosids</taxon>
        <taxon>fabids</taxon>
        <taxon>Cucurbitales</taxon>
        <taxon>Cucurbitaceae</taxon>
        <taxon>Benincaseae</taxon>
        <taxon>Cucumis</taxon>
    </lineage>
</organism>
<feature type="transmembrane region" description="Helical" evidence="9">
    <location>
        <begin position="179"/>
        <end position="200"/>
    </location>
</feature>
<dbReference type="EMBL" id="CM002924">
    <property type="protein sequence ID" value="KGN59213.1"/>
    <property type="molecule type" value="Genomic_DNA"/>
</dbReference>
<dbReference type="STRING" id="3659.A0A0A0LBK7"/>
<keyword evidence="8" id="KW-0407">Ion channel</keyword>
<sequence length="267" mass="29127">MGIQLKNKAMDVAMKIKKLGQDDPRRIIHSIKVGVALTLVSLFYYWKPLYDGFGASGIWAVITVVVIFEFTVGATLSKGLNRGLGTMLAGALGVGVDYLANLSGQKGEPFVLGIFVFLIAEFLEMVLVSAASATFSRFFPGIKARYDYGVLIFILTFSMVSVSGYRVDEFLTMAHQRLATILVGGAICIIVSIVVCPVWAGETLHNSIISNINKLANYLEGFGGEYFHCSDEHVTIPEKDKPFLQEYKVVLNSKSTEDSMVGSLSSL</sequence>
<evidence type="ECO:0000256" key="4">
    <source>
        <dbReference type="ARBA" id="ARBA00022692"/>
    </source>
</evidence>
<protein>
    <recommendedName>
        <fullName evidence="12">Aluminum-activated malate transporter</fullName>
    </recommendedName>
</protein>
<comment type="subcellular location">
    <subcellularLocation>
        <location evidence="1">Membrane</location>
        <topology evidence="1">Multi-pass membrane protein</topology>
    </subcellularLocation>
</comment>
<dbReference type="GO" id="GO:0034220">
    <property type="term" value="P:monoatomic ion transmembrane transport"/>
    <property type="evidence" value="ECO:0007669"/>
    <property type="project" value="UniProtKB-KW"/>
</dbReference>
<dbReference type="OMA" id="CASHIET"/>
<reference evidence="10 11" key="2">
    <citation type="journal article" date="2009" name="PLoS ONE">
        <title>An integrated genetic and cytogenetic map of the cucumber genome.</title>
        <authorList>
            <person name="Ren Y."/>
            <person name="Zhang Z."/>
            <person name="Liu J."/>
            <person name="Staub J.E."/>
            <person name="Han Y."/>
            <person name="Cheng Z."/>
            <person name="Li X."/>
            <person name="Lu J."/>
            <person name="Miao H."/>
            <person name="Kang H."/>
            <person name="Xie B."/>
            <person name="Gu X."/>
            <person name="Wang X."/>
            <person name="Du Y."/>
            <person name="Jin W."/>
            <person name="Huang S."/>
        </authorList>
    </citation>
    <scope>NUCLEOTIDE SEQUENCE [LARGE SCALE GENOMIC DNA]</scope>
    <source>
        <strain evidence="11">cv. 9930</strain>
    </source>
</reference>
<feature type="transmembrane region" description="Helical" evidence="9">
    <location>
        <begin position="27"/>
        <end position="46"/>
    </location>
</feature>
<evidence type="ECO:0000256" key="9">
    <source>
        <dbReference type="SAM" id="Phobius"/>
    </source>
</evidence>
<dbReference type="GO" id="GO:0009705">
    <property type="term" value="C:plant-type vacuole membrane"/>
    <property type="evidence" value="ECO:0000318"/>
    <property type="project" value="GO_Central"/>
</dbReference>
<keyword evidence="11" id="KW-1185">Reference proteome</keyword>
<dbReference type="AlphaFoldDB" id="A0A0A0LBK7"/>
<reference evidence="10 11" key="4">
    <citation type="journal article" date="2011" name="BMC Genomics">
        <title>RNA-Seq improves annotation of protein-coding genes in the cucumber genome.</title>
        <authorList>
            <person name="Li Z."/>
            <person name="Zhang Z."/>
            <person name="Yan P."/>
            <person name="Huang S."/>
            <person name="Fei Z."/>
            <person name="Lin K."/>
        </authorList>
    </citation>
    <scope>NUCLEOTIDE SEQUENCE [LARGE SCALE GENOMIC DNA]</scope>
    <source>
        <strain evidence="11">cv. 9930</strain>
    </source>
</reference>
<keyword evidence="6" id="KW-0406">Ion transport</keyword>
<gene>
    <name evidence="10" type="ORF">Csa_3G782120</name>
</gene>
<reference evidence="10 11" key="1">
    <citation type="journal article" date="2009" name="Nat. Genet.">
        <title>The genome of the cucumber, Cucumis sativus L.</title>
        <authorList>
            <person name="Huang S."/>
            <person name="Li R."/>
            <person name="Zhang Z."/>
            <person name="Li L."/>
            <person name="Gu X."/>
            <person name="Fan W."/>
            <person name="Lucas W.J."/>
            <person name="Wang X."/>
            <person name="Xie B."/>
            <person name="Ni P."/>
            <person name="Ren Y."/>
            <person name="Zhu H."/>
            <person name="Li J."/>
            <person name="Lin K."/>
            <person name="Jin W."/>
            <person name="Fei Z."/>
            <person name="Li G."/>
            <person name="Staub J."/>
            <person name="Kilian A."/>
            <person name="van der Vossen E.A."/>
            <person name="Wu Y."/>
            <person name="Guo J."/>
            <person name="He J."/>
            <person name="Jia Z."/>
            <person name="Ren Y."/>
            <person name="Tian G."/>
            <person name="Lu Y."/>
            <person name="Ruan J."/>
            <person name="Qian W."/>
            <person name="Wang M."/>
            <person name="Huang Q."/>
            <person name="Li B."/>
            <person name="Xuan Z."/>
            <person name="Cao J."/>
            <person name="Asan"/>
            <person name="Wu Z."/>
            <person name="Zhang J."/>
            <person name="Cai Q."/>
            <person name="Bai Y."/>
            <person name="Zhao B."/>
            <person name="Han Y."/>
            <person name="Li Y."/>
            <person name="Li X."/>
            <person name="Wang S."/>
            <person name="Shi Q."/>
            <person name="Liu S."/>
            <person name="Cho W.K."/>
            <person name="Kim J.Y."/>
            <person name="Xu Y."/>
            <person name="Heller-Uszynska K."/>
            <person name="Miao H."/>
            <person name="Cheng Z."/>
            <person name="Zhang S."/>
            <person name="Wu J."/>
            <person name="Yang Y."/>
            <person name="Kang H."/>
            <person name="Li M."/>
            <person name="Liang H."/>
            <person name="Ren X."/>
            <person name="Shi Z."/>
            <person name="Wen M."/>
            <person name="Jian M."/>
            <person name="Yang H."/>
            <person name="Zhang G."/>
            <person name="Yang Z."/>
            <person name="Chen R."/>
            <person name="Liu S."/>
            <person name="Li J."/>
            <person name="Ma L."/>
            <person name="Liu H."/>
            <person name="Zhou Y."/>
            <person name="Zhao J."/>
            <person name="Fang X."/>
            <person name="Li G."/>
            <person name="Fang L."/>
            <person name="Li Y."/>
            <person name="Liu D."/>
            <person name="Zheng H."/>
            <person name="Zhang Y."/>
            <person name="Qin N."/>
            <person name="Li Z."/>
            <person name="Yang G."/>
            <person name="Yang S."/>
            <person name="Bolund L."/>
            <person name="Kristiansen K."/>
            <person name="Zheng H."/>
            <person name="Li S."/>
            <person name="Zhang X."/>
            <person name="Yang H."/>
            <person name="Wang J."/>
            <person name="Sun R."/>
            <person name="Zhang B."/>
            <person name="Jiang S."/>
            <person name="Wang J."/>
            <person name="Du Y."/>
            <person name="Li S."/>
        </authorList>
    </citation>
    <scope>NUCLEOTIDE SEQUENCE [LARGE SCALE GENOMIC DNA]</scope>
    <source>
        <strain evidence="11">cv. 9930</strain>
    </source>
</reference>
<keyword evidence="5 9" id="KW-1133">Transmembrane helix</keyword>
<feature type="transmembrane region" description="Helical" evidence="9">
    <location>
        <begin position="110"/>
        <end position="136"/>
    </location>
</feature>
<accession>A0A0A0LBK7</accession>
<proteinExistence type="inferred from homology"/>
<evidence type="ECO:0000313" key="11">
    <source>
        <dbReference type="Proteomes" id="UP000029981"/>
    </source>
</evidence>
<dbReference type="PANTHER" id="PTHR31086">
    <property type="entry name" value="ALUMINUM-ACTIVATED MALATE TRANSPORTER 10"/>
    <property type="match status" value="1"/>
</dbReference>
<name>A0A0A0LBK7_CUCSA</name>
<evidence type="ECO:0000256" key="5">
    <source>
        <dbReference type="ARBA" id="ARBA00022989"/>
    </source>
</evidence>
<evidence type="ECO:0000256" key="1">
    <source>
        <dbReference type="ARBA" id="ARBA00004141"/>
    </source>
</evidence>
<feature type="transmembrane region" description="Helical" evidence="9">
    <location>
        <begin position="148"/>
        <end position="167"/>
    </location>
</feature>
<evidence type="ECO:0000313" key="10">
    <source>
        <dbReference type="EMBL" id="KGN59213.1"/>
    </source>
</evidence>
<dbReference type="Proteomes" id="UP000029981">
    <property type="component" value="Chromosome 3"/>
</dbReference>
<keyword evidence="7 9" id="KW-0472">Membrane</keyword>
<evidence type="ECO:0000256" key="6">
    <source>
        <dbReference type="ARBA" id="ARBA00023065"/>
    </source>
</evidence>
<evidence type="ECO:0000256" key="2">
    <source>
        <dbReference type="ARBA" id="ARBA00007079"/>
    </source>
</evidence>
<evidence type="ECO:0008006" key="12">
    <source>
        <dbReference type="Google" id="ProtNLM"/>
    </source>
</evidence>
<keyword evidence="4 9" id="KW-0812">Transmembrane</keyword>
<evidence type="ECO:0000256" key="3">
    <source>
        <dbReference type="ARBA" id="ARBA00022448"/>
    </source>
</evidence>
<dbReference type="GO" id="GO:0015743">
    <property type="term" value="P:malate transport"/>
    <property type="evidence" value="ECO:0007669"/>
    <property type="project" value="InterPro"/>
</dbReference>
<dbReference type="Pfam" id="PF11744">
    <property type="entry name" value="ALMT"/>
    <property type="match status" value="1"/>
</dbReference>
<feature type="transmembrane region" description="Helical" evidence="9">
    <location>
        <begin position="84"/>
        <end position="104"/>
    </location>
</feature>
<dbReference type="eggNOG" id="KOG4711">
    <property type="taxonomic scope" value="Eukaryota"/>
</dbReference>
<feature type="transmembrane region" description="Helical" evidence="9">
    <location>
        <begin position="52"/>
        <end position="72"/>
    </location>
</feature>
<evidence type="ECO:0000256" key="8">
    <source>
        <dbReference type="ARBA" id="ARBA00023303"/>
    </source>
</evidence>
<reference evidence="10 11" key="3">
    <citation type="journal article" date="2010" name="BMC Genomics">
        <title>Transcriptome sequencing and comparative analysis of cucumber flowers with different sex types.</title>
        <authorList>
            <person name="Guo S."/>
            <person name="Zheng Y."/>
            <person name="Joung J.G."/>
            <person name="Liu S."/>
            <person name="Zhang Z."/>
            <person name="Crasta O.R."/>
            <person name="Sobral B.W."/>
            <person name="Xu Y."/>
            <person name="Huang S."/>
            <person name="Fei Z."/>
        </authorList>
    </citation>
    <scope>NUCLEOTIDE SEQUENCE [LARGE SCALE GENOMIC DNA]</scope>
    <source>
        <strain evidence="11">cv. 9930</strain>
    </source>
</reference>